<evidence type="ECO:0000256" key="4">
    <source>
        <dbReference type="ARBA" id="ARBA00022519"/>
    </source>
</evidence>
<dbReference type="InterPro" id="IPR001036">
    <property type="entry name" value="Acrflvin-R"/>
</dbReference>
<dbReference type="GO" id="GO:0005886">
    <property type="term" value="C:plasma membrane"/>
    <property type="evidence" value="ECO:0007669"/>
    <property type="project" value="UniProtKB-SubCell"/>
</dbReference>
<protein>
    <submittedName>
        <fullName evidence="9">Multidrug efflux pump</fullName>
    </submittedName>
</protein>
<proteinExistence type="predicted"/>
<feature type="transmembrane region" description="Helical" evidence="8">
    <location>
        <begin position="334"/>
        <end position="353"/>
    </location>
</feature>
<gene>
    <name evidence="9" type="ORF">SAMN05661096_03748</name>
</gene>
<feature type="transmembrane region" description="Helical" evidence="8">
    <location>
        <begin position="386"/>
        <end position="407"/>
    </location>
</feature>
<feature type="transmembrane region" description="Helical" evidence="8">
    <location>
        <begin position="904"/>
        <end position="925"/>
    </location>
</feature>
<dbReference type="PANTHER" id="PTHR32063:SF28">
    <property type="entry name" value="BLR2861 PROTEIN"/>
    <property type="match status" value="1"/>
</dbReference>
<feature type="transmembrane region" description="Helical" evidence="8">
    <location>
        <begin position="360"/>
        <end position="380"/>
    </location>
</feature>
<keyword evidence="5 8" id="KW-0812">Transmembrane</keyword>
<dbReference type="AlphaFoldDB" id="A0A1X7LAE0"/>
<evidence type="ECO:0000256" key="2">
    <source>
        <dbReference type="ARBA" id="ARBA00022448"/>
    </source>
</evidence>
<keyword evidence="6 8" id="KW-1133">Transmembrane helix</keyword>
<accession>A0A1X7LAE0</accession>
<dbReference type="FunFam" id="1.20.1640.10:FF:000001">
    <property type="entry name" value="Efflux pump membrane transporter"/>
    <property type="match status" value="1"/>
</dbReference>
<dbReference type="Gene3D" id="3.30.70.1320">
    <property type="entry name" value="Multidrug efflux transporter AcrB pore domain like"/>
    <property type="match status" value="1"/>
</dbReference>
<keyword evidence="7 8" id="KW-0472">Membrane</keyword>
<dbReference type="PRINTS" id="PR00702">
    <property type="entry name" value="ACRIFLAVINRP"/>
</dbReference>
<dbReference type="Gene3D" id="1.20.1640.10">
    <property type="entry name" value="Multidrug efflux transporter AcrB transmembrane domain"/>
    <property type="match status" value="2"/>
</dbReference>
<evidence type="ECO:0000256" key="1">
    <source>
        <dbReference type="ARBA" id="ARBA00004429"/>
    </source>
</evidence>
<reference evidence="10" key="1">
    <citation type="submission" date="2017-04" db="EMBL/GenBank/DDBJ databases">
        <authorList>
            <person name="Varghese N."/>
            <person name="Submissions S."/>
        </authorList>
    </citation>
    <scope>NUCLEOTIDE SEQUENCE [LARGE SCALE GENOMIC DNA]</scope>
    <source>
        <strain evidence="10">DSM 4125</strain>
    </source>
</reference>
<keyword evidence="2" id="KW-0813">Transport</keyword>
<evidence type="ECO:0000256" key="7">
    <source>
        <dbReference type="ARBA" id="ARBA00023136"/>
    </source>
</evidence>
<name>A0A1X7LAE0_9BACT</name>
<dbReference type="FunFam" id="3.30.70.1430:FF:000001">
    <property type="entry name" value="Efflux pump membrane transporter"/>
    <property type="match status" value="1"/>
</dbReference>
<feature type="transmembrane region" description="Helical" evidence="8">
    <location>
        <begin position="852"/>
        <end position="871"/>
    </location>
</feature>
<keyword evidence="3" id="KW-1003">Cell membrane</keyword>
<evidence type="ECO:0000256" key="8">
    <source>
        <dbReference type="SAM" id="Phobius"/>
    </source>
</evidence>
<sequence length="1019" mass="111780">MASLSKISIQRPVLAIVLSLVILIFGFIGFNFLGVREYPSVDPPIITVTTDYAGANADVVESQITEPLEEAVNGIAGIRTITSTSAEGRSRITIEFNLSEDLEAAANDVRDKVSGARRRLPEDAEPPTVNKADADSDPIVFLNINSEERNLLELSAIAENTFKERLQTISGVSEVRIWGEKRYAMRLWMDPIKLAAYQLTPLDVLNAVESQNVELPSGSIEGEMIELVVKTQGQLASEKDFNDLIVSESDNSFVRFSDVGYAELGPLNMRTVLKRDGIPMVGVVLIPQPGSNSIDIVDEFYKRVENIKKDLPADINLGIGFDQTEYIRESINEVQQTIIIAFLLVIFIIFAFLRDWRTTVIPIATIPVALIGTFFVMYLAGFSINVLTLLGIVLAIGLVVDDAIVVLENIYAKVEDGMEPMEAAKKGAIEIFFAVIATTVALVAVFMPVIFLEGITGRLFREFGVVVATAVMISSFVALSLTPMMSSRILKKRERQNWFYRKTEPFFVWLNNGYARSLDAFMKVRWMGILLFLGAIGLIYGLFKVLPSELAPLEDRGMISVSTTGPEGATFEYMGEYIDNLVEVTMDTLPTDGLISVTSPGFGTQGTNSGFMRIMLVDASEREKTQQQLYDEYTPILNEFPAAKAFAFQQQTIGGRRGGLPIQYVIQATSLDKLQAVLPEFVEKASNNSTFTVVDQDLKFTKPQIDIQIDREKARSLGISVIDIARTLQLGLSGQRFDYFIMDGKQYQVIGQVQRNDRNAPVDLRSLYVRAENGQMLQLDNLVTLGESSTPPSLYRYNRYISATLSAGLAPGKTIGDGVEAMDAIAAEILDETYSTSLSGASLDYFESSSSLLFAFGFAIVLIYLVLAAQFESFRDPIIILFTVPLAVGGSFLSLYLFGETLNIFSQIGIIMLIGLVSKNAILIVEFANQKKAQGLGLNESISEAAKSRFRPILMTALSTILGILPIALALGAGSESRVSMGIAIIGGLIFATGLTLYVIPAIYSYFASKQARAARVES</sequence>
<feature type="transmembrane region" description="Helical" evidence="8">
    <location>
        <begin position="953"/>
        <end position="973"/>
    </location>
</feature>
<dbReference type="STRING" id="1028.SAMN05661096_03748"/>
<evidence type="ECO:0000313" key="9">
    <source>
        <dbReference type="EMBL" id="SMG50818.1"/>
    </source>
</evidence>
<evidence type="ECO:0000256" key="3">
    <source>
        <dbReference type="ARBA" id="ARBA00022475"/>
    </source>
</evidence>
<dbReference type="SUPFAM" id="SSF82693">
    <property type="entry name" value="Multidrug efflux transporter AcrB pore domain, PN1, PN2, PC1 and PC2 subdomains"/>
    <property type="match status" value="3"/>
</dbReference>
<feature type="transmembrane region" description="Helical" evidence="8">
    <location>
        <begin position="12"/>
        <end position="33"/>
    </location>
</feature>
<feature type="transmembrane region" description="Helical" evidence="8">
    <location>
        <begin position="979"/>
        <end position="1007"/>
    </location>
</feature>
<dbReference type="InterPro" id="IPR027463">
    <property type="entry name" value="AcrB_DN_DC_subdom"/>
</dbReference>
<dbReference type="Gene3D" id="3.30.70.1440">
    <property type="entry name" value="Multidrug efflux transporter AcrB pore domain"/>
    <property type="match status" value="1"/>
</dbReference>
<dbReference type="Gene3D" id="3.30.2090.10">
    <property type="entry name" value="Multidrug efflux transporter AcrB TolC docking domain, DN and DC subdomains"/>
    <property type="match status" value="2"/>
</dbReference>
<evidence type="ECO:0000256" key="6">
    <source>
        <dbReference type="ARBA" id="ARBA00022989"/>
    </source>
</evidence>
<dbReference type="PANTHER" id="PTHR32063">
    <property type="match status" value="1"/>
</dbReference>
<feature type="transmembrane region" description="Helical" evidence="8">
    <location>
        <begin position="428"/>
        <end position="451"/>
    </location>
</feature>
<keyword evidence="4" id="KW-0997">Cell inner membrane</keyword>
<comment type="subcellular location">
    <subcellularLocation>
        <location evidence="1">Cell inner membrane</location>
        <topology evidence="1">Multi-pass membrane protein</topology>
    </subcellularLocation>
</comment>
<dbReference type="SUPFAM" id="SSF82866">
    <property type="entry name" value="Multidrug efflux transporter AcrB transmembrane domain"/>
    <property type="match status" value="2"/>
</dbReference>
<dbReference type="EMBL" id="FXAW01000009">
    <property type="protein sequence ID" value="SMG50818.1"/>
    <property type="molecule type" value="Genomic_DNA"/>
</dbReference>
<evidence type="ECO:0000313" key="10">
    <source>
        <dbReference type="Proteomes" id="UP000193804"/>
    </source>
</evidence>
<evidence type="ECO:0000256" key="5">
    <source>
        <dbReference type="ARBA" id="ARBA00022692"/>
    </source>
</evidence>
<dbReference type="GO" id="GO:0042910">
    <property type="term" value="F:xenobiotic transmembrane transporter activity"/>
    <property type="evidence" value="ECO:0007669"/>
    <property type="project" value="TreeGrafter"/>
</dbReference>
<feature type="transmembrane region" description="Helical" evidence="8">
    <location>
        <begin position="524"/>
        <end position="543"/>
    </location>
</feature>
<dbReference type="Pfam" id="PF00873">
    <property type="entry name" value="ACR_tran"/>
    <property type="match status" value="1"/>
</dbReference>
<feature type="transmembrane region" description="Helical" evidence="8">
    <location>
        <begin position="463"/>
        <end position="485"/>
    </location>
</feature>
<organism evidence="9 10">
    <name type="scientific">Marivirga sericea</name>
    <dbReference type="NCBI Taxonomy" id="1028"/>
    <lineage>
        <taxon>Bacteria</taxon>
        <taxon>Pseudomonadati</taxon>
        <taxon>Bacteroidota</taxon>
        <taxon>Cytophagia</taxon>
        <taxon>Cytophagales</taxon>
        <taxon>Marivirgaceae</taxon>
        <taxon>Marivirga</taxon>
    </lineage>
</organism>
<keyword evidence="10" id="KW-1185">Reference proteome</keyword>
<dbReference type="OrthoDB" id="9758234at2"/>
<dbReference type="RefSeq" id="WP_085518872.1">
    <property type="nucleotide sequence ID" value="NZ_FXAW01000009.1"/>
</dbReference>
<dbReference type="Proteomes" id="UP000193804">
    <property type="component" value="Unassembled WGS sequence"/>
</dbReference>
<dbReference type="Gene3D" id="3.30.70.1430">
    <property type="entry name" value="Multidrug efflux transporter AcrB pore domain"/>
    <property type="match status" value="2"/>
</dbReference>
<dbReference type="SUPFAM" id="SSF82714">
    <property type="entry name" value="Multidrug efflux transporter AcrB TolC docking domain, DN and DC subdomains"/>
    <property type="match status" value="2"/>
</dbReference>
<feature type="transmembrane region" description="Helical" evidence="8">
    <location>
        <begin position="878"/>
        <end position="898"/>
    </location>
</feature>